<feature type="transmembrane region" description="Helical" evidence="1">
    <location>
        <begin position="388"/>
        <end position="408"/>
    </location>
</feature>
<keyword evidence="1" id="KW-0472">Membrane</keyword>
<dbReference type="AlphaFoldDB" id="A0A226EUD2"/>
<feature type="transmembrane region" description="Helical" evidence="1">
    <location>
        <begin position="20"/>
        <end position="49"/>
    </location>
</feature>
<name>A0A226EUD2_FOLCA</name>
<evidence type="ECO:0008006" key="4">
    <source>
        <dbReference type="Google" id="ProtNLM"/>
    </source>
</evidence>
<dbReference type="EMBL" id="LNIX01000002">
    <property type="protein sequence ID" value="OXA61202.1"/>
    <property type="molecule type" value="Genomic_DNA"/>
</dbReference>
<dbReference type="Proteomes" id="UP000198287">
    <property type="component" value="Unassembled WGS sequence"/>
</dbReference>
<organism evidence="2 3">
    <name type="scientific">Folsomia candida</name>
    <name type="common">Springtail</name>
    <dbReference type="NCBI Taxonomy" id="158441"/>
    <lineage>
        <taxon>Eukaryota</taxon>
        <taxon>Metazoa</taxon>
        <taxon>Ecdysozoa</taxon>
        <taxon>Arthropoda</taxon>
        <taxon>Hexapoda</taxon>
        <taxon>Collembola</taxon>
        <taxon>Entomobryomorpha</taxon>
        <taxon>Isotomoidea</taxon>
        <taxon>Isotomidae</taxon>
        <taxon>Proisotominae</taxon>
        <taxon>Folsomia</taxon>
    </lineage>
</organism>
<keyword evidence="3" id="KW-1185">Reference proteome</keyword>
<reference evidence="2 3" key="1">
    <citation type="submission" date="2015-12" db="EMBL/GenBank/DDBJ databases">
        <title>The genome of Folsomia candida.</title>
        <authorList>
            <person name="Faddeeva A."/>
            <person name="Derks M.F."/>
            <person name="Anvar Y."/>
            <person name="Smit S."/>
            <person name="Van Straalen N."/>
            <person name="Roelofs D."/>
        </authorList>
    </citation>
    <scope>NUCLEOTIDE SEQUENCE [LARGE SCALE GENOMIC DNA]</scope>
    <source>
        <strain evidence="2 3">VU population</strain>
        <tissue evidence="2">Whole body</tissue>
    </source>
</reference>
<evidence type="ECO:0000313" key="3">
    <source>
        <dbReference type="Proteomes" id="UP000198287"/>
    </source>
</evidence>
<sequence>MSKTDETESWGTVCLQTVLALFALTIFAAFVIFVCLPVYLFRLLAYLAARLIRPDLDRMLTPQSNIMATDAIYTKPEGTYVTKFLLDGEIGRKELESRLQVAICNEKFSVLSQTLENWMGFYFWKRFDENKPFQLNDQLEFNEDQVSTDEIKDIHKSLVDRPFKKNQPLWECIVYTNVLPEKIIRNVTRQTVIFFRVHQSLADGTSFFSIFDELKMVPEHQVMLNLFMGNQNSIMSLKEKVKFGLRVLGLGPFYMAWDWAHARVSQSDNNKMLRTLMNKLESNTETKVIEEVYLENARRIAMSNMAPTGALSVSIVTGIVRRIADCDGQEDLKVTNVPNLFKINCPMPIPFPADRISNYVALIPIAGETATTQPIARLGAMLQSIGDMIFSTTPYITFGLVLLIGGLNSYLTKYFARLLPLGSVILNIFPGSTLRRKFLEKDVSAITVQSGCPSFLGGACCNFNSIMYKGELSVSMTCPKNLNVKDKLLEEFKLCQASANSNAGFFGMNLGNLLNALT</sequence>
<dbReference type="OrthoDB" id="8196708at2759"/>
<keyword evidence="1" id="KW-1133">Transmembrane helix</keyword>
<gene>
    <name evidence="2" type="ORF">Fcan01_05413</name>
</gene>
<accession>A0A226EUD2</accession>
<protein>
    <recommendedName>
        <fullName evidence="4">O-acyltransferase WSD1 C-terminal domain-containing protein</fullName>
    </recommendedName>
</protein>
<evidence type="ECO:0000256" key="1">
    <source>
        <dbReference type="SAM" id="Phobius"/>
    </source>
</evidence>
<comment type="caution">
    <text evidence="2">The sequence shown here is derived from an EMBL/GenBank/DDBJ whole genome shotgun (WGS) entry which is preliminary data.</text>
</comment>
<keyword evidence="1" id="KW-0812">Transmembrane</keyword>
<evidence type="ECO:0000313" key="2">
    <source>
        <dbReference type="EMBL" id="OXA61202.1"/>
    </source>
</evidence>
<proteinExistence type="predicted"/>